<dbReference type="GO" id="GO:0003677">
    <property type="term" value="F:DNA binding"/>
    <property type="evidence" value="ECO:0007669"/>
    <property type="project" value="InterPro"/>
</dbReference>
<comment type="similarity">
    <text evidence="1 7">Belongs to the AP endonuclease 2 family.</text>
</comment>
<keyword evidence="2 7" id="KW-0479">Metal-binding</keyword>
<dbReference type="PANTHER" id="PTHR21445:SF0">
    <property type="entry name" value="APURINIC-APYRIMIDINIC ENDONUCLEASE"/>
    <property type="match status" value="1"/>
</dbReference>
<feature type="binding site" evidence="7">
    <location>
        <position position="146"/>
    </location>
    <ligand>
        <name>Zn(2+)</name>
        <dbReference type="ChEBI" id="CHEBI:29105"/>
        <label>1</label>
    </ligand>
</feature>
<name>A0A1I0DI79_9FIRM</name>
<evidence type="ECO:0000256" key="1">
    <source>
        <dbReference type="ARBA" id="ARBA00005340"/>
    </source>
</evidence>
<dbReference type="GO" id="GO:0008270">
    <property type="term" value="F:zinc ion binding"/>
    <property type="evidence" value="ECO:0007669"/>
    <property type="project" value="UniProtKB-UniRule"/>
</dbReference>
<dbReference type="CDD" id="cd00019">
    <property type="entry name" value="AP2Ec"/>
    <property type="match status" value="1"/>
</dbReference>
<dbReference type="EC" id="3.1.21.2" evidence="7"/>
<dbReference type="PROSITE" id="PS51432">
    <property type="entry name" value="AP_NUCLEASE_F2_4"/>
    <property type="match status" value="1"/>
</dbReference>
<dbReference type="OrthoDB" id="9805666at2"/>
<evidence type="ECO:0000256" key="2">
    <source>
        <dbReference type="ARBA" id="ARBA00022723"/>
    </source>
</evidence>
<dbReference type="InterPro" id="IPR001719">
    <property type="entry name" value="AP_endonuc_2"/>
</dbReference>
<dbReference type="PANTHER" id="PTHR21445">
    <property type="entry name" value="ENDONUCLEASE IV ENDODEOXYRIBONUCLEASE IV"/>
    <property type="match status" value="1"/>
</dbReference>
<dbReference type="Pfam" id="PF01261">
    <property type="entry name" value="AP_endonuc_2"/>
    <property type="match status" value="1"/>
</dbReference>
<evidence type="ECO:0000313" key="11">
    <source>
        <dbReference type="Proteomes" id="UP000198558"/>
    </source>
</evidence>
<accession>A0A1I0DI79</accession>
<proteinExistence type="inferred from homology"/>
<feature type="binding site" evidence="7">
    <location>
        <position position="259"/>
    </location>
    <ligand>
        <name>Zn(2+)</name>
        <dbReference type="ChEBI" id="CHEBI:29105"/>
        <label>2</label>
    </ligand>
</feature>
<dbReference type="AlphaFoldDB" id="A0A1I0DI79"/>
<evidence type="ECO:0000256" key="4">
    <source>
        <dbReference type="ARBA" id="ARBA00022801"/>
    </source>
</evidence>
<dbReference type="Gene3D" id="3.20.20.150">
    <property type="entry name" value="Divalent-metal-dependent TIM barrel enzymes"/>
    <property type="match status" value="1"/>
</dbReference>
<dbReference type="Proteomes" id="UP000490821">
    <property type="component" value="Unassembled WGS sequence"/>
</dbReference>
<evidence type="ECO:0000259" key="8">
    <source>
        <dbReference type="Pfam" id="PF01261"/>
    </source>
</evidence>
<dbReference type="NCBIfam" id="TIGR00587">
    <property type="entry name" value="nfo"/>
    <property type="match status" value="1"/>
</dbReference>
<protein>
    <recommendedName>
        <fullName evidence="7">Probable endonuclease 4</fullName>
        <ecNumber evidence="7">3.1.21.2</ecNumber>
    </recommendedName>
    <alternativeName>
        <fullName evidence="7">Endodeoxyribonuclease IV</fullName>
    </alternativeName>
    <alternativeName>
        <fullName evidence="7">Endonuclease IV</fullName>
    </alternativeName>
</protein>
<feature type="binding site" evidence="7">
    <location>
        <position position="214"/>
    </location>
    <ligand>
        <name>Zn(2+)</name>
        <dbReference type="ChEBI" id="CHEBI:29105"/>
        <label>2</label>
    </ligand>
</feature>
<dbReference type="SMART" id="SM00518">
    <property type="entry name" value="AP2Ec"/>
    <property type="match status" value="1"/>
</dbReference>
<dbReference type="InterPro" id="IPR013022">
    <property type="entry name" value="Xyl_isomerase-like_TIM-brl"/>
</dbReference>
<comment type="function">
    <text evidence="7">Endonuclease IV plays a role in DNA repair. It cleaves phosphodiester bonds at apurinic or apyrimidinic (AP) sites, generating a 3'-hydroxyl group and a 5'-terminal sugar phosphate.</text>
</comment>
<feature type="binding site" evidence="7">
    <location>
        <position position="70"/>
    </location>
    <ligand>
        <name>Zn(2+)</name>
        <dbReference type="ChEBI" id="CHEBI:29105"/>
        <label>1</label>
    </ligand>
</feature>
<evidence type="ECO:0000313" key="10">
    <source>
        <dbReference type="EMBL" id="SET31804.1"/>
    </source>
</evidence>
<evidence type="ECO:0000256" key="3">
    <source>
        <dbReference type="ARBA" id="ARBA00022763"/>
    </source>
</evidence>
<dbReference type="GO" id="GO:0008833">
    <property type="term" value="F:deoxyribonuclease IV (phage-T4-induced) activity"/>
    <property type="evidence" value="ECO:0007669"/>
    <property type="project" value="UniProtKB-UniRule"/>
</dbReference>
<evidence type="ECO:0000313" key="9">
    <source>
        <dbReference type="EMBL" id="GFI42032.1"/>
    </source>
</evidence>
<feature type="binding site" evidence="7">
    <location>
        <position position="229"/>
    </location>
    <ligand>
        <name>Zn(2+)</name>
        <dbReference type="ChEBI" id="CHEBI:29105"/>
        <label>3</label>
    </ligand>
</feature>
<dbReference type="EMBL" id="BLMI01000258">
    <property type="protein sequence ID" value="GFI42032.1"/>
    <property type="molecule type" value="Genomic_DNA"/>
</dbReference>
<feature type="binding site" evidence="7">
    <location>
        <position position="180"/>
    </location>
    <ligand>
        <name>Zn(2+)</name>
        <dbReference type="ChEBI" id="CHEBI:29105"/>
        <label>2</label>
    </ligand>
</feature>
<dbReference type="FunFam" id="3.20.20.150:FF:000001">
    <property type="entry name" value="Probable endonuclease 4"/>
    <property type="match status" value="1"/>
</dbReference>
<gene>
    <name evidence="7 9" type="primary">nfo</name>
    <name evidence="9" type="ORF">IMSAGC017_02078</name>
    <name evidence="10" type="ORF">SAMN04489758_10639</name>
</gene>
<keyword evidence="4 7" id="KW-0378">Hydrolase</keyword>
<keyword evidence="7" id="KW-0540">Nuclease</keyword>
<feature type="domain" description="Xylose isomerase-like TIM barrel" evidence="8">
    <location>
        <begin position="20"/>
        <end position="278"/>
    </location>
</feature>
<feature type="binding site" evidence="7">
    <location>
        <position position="227"/>
    </location>
    <ligand>
        <name>Zn(2+)</name>
        <dbReference type="ChEBI" id="CHEBI:29105"/>
        <label>3</label>
    </ligand>
</feature>
<dbReference type="PROSITE" id="PS00729">
    <property type="entry name" value="AP_NUCLEASE_F2_1"/>
    <property type="match status" value="1"/>
</dbReference>
<keyword evidence="3 7" id="KW-0227">DNA damage</keyword>
<reference evidence="9 12" key="3">
    <citation type="journal article" date="2020" name="Microbiome">
        <title>Single-cell genomics of uncultured bacteria reveals dietary fiber responders in the mouse gut microbiota.</title>
        <authorList>
            <person name="Chijiiwa R."/>
            <person name="Hosokawa M."/>
            <person name="Kogawa M."/>
            <person name="Nishikawa Y."/>
            <person name="Ide K."/>
            <person name="Sakanashi C."/>
            <person name="Takahashi K."/>
            <person name="Takeyama H."/>
        </authorList>
    </citation>
    <scope>NUCLEOTIDE SEQUENCE [LARGE SCALE GENOMIC DNA]</scope>
    <source>
        <strain evidence="9">IMSAGC_017</strain>
    </source>
</reference>
<dbReference type="GeneID" id="78287878"/>
<reference evidence="10" key="2">
    <citation type="submission" date="2016-10" db="EMBL/GenBank/DDBJ databases">
        <authorList>
            <person name="de Groot N.N."/>
        </authorList>
    </citation>
    <scope>NUCLEOTIDE SEQUENCE [LARGE SCALE GENOMIC DNA]</scope>
    <source>
        <strain evidence="10">DSM 1551</strain>
    </source>
</reference>
<evidence type="ECO:0000256" key="7">
    <source>
        <dbReference type="HAMAP-Rule" id="MF_00152"/>
    </source>
</evidence>
<evidence type="ECO:0000313" key="12">
    <source>
        <dbReference type="Proteomes" id="UP000490821"/>
    </source>
</evidence>
<keyword evidence="6 7" id="KW-0234">DNA repair</keyword>
<feature type="binding site" evidence="7">
    <location>
        <position position="146"/>
    </location>
    <ligand>
        <name>Zn(2+)</name>
        <dbReference type="ChEBI" id="CHEBI:29105"/>
        <label>2</label>
    </ligand>
</feature>
<dbReference type="NCBIfam" id="NF002196">
    <property type="entry name" value="PRK01060.1-1"/>
    <property type="match status" value="1"/>
</dbReference>
<keyword evidence="5 7" id="KW-0862">Zinc</keyword>
<evidence type="ECO:0000256" key="5">
    <source>
        <dbReference type="ARBA" id="ARBA00022833"/>
    </source>
</evidence>
<feature type="binding site" evidence="7">
    <location>
        <position position="111"/>
    </location>
    <ligand>
        <name>Zn(2+)</name>
        <dbReference type="ChEBI" id="CHEBI:29105"/>
        <label>1</label>
    </ligand>
</feature>
<keyword evidence="7 10" id="KW-0255">Endonuclease</keyword>
<sequence length="286" mass="31884">MIIGSHVSMSGKEMLLGSVKEALSYQANTFMFYTGAPQNTARKPIEQLRADEAKVLMKENGIDINNVVVHAPYIINLANTTKPETFELAVSFLKQEIERCKALEMTKLVLHPGAHVGAGSQIGLDRIVEGLNEATKNCGNVKIALETMAGKGSECGRSFDEIKYIIDHVDNNDCLGVCLDTCHLHDAGYDLAKFDDILAEFDQKIGLERLLVVHVNDSKNECGASKDRHENIGYGHIGFDTLNMIVHHEKLKDVPKILETPYVEKIAPYKEEIEMFRNQIFNPNLK</sequence>
<comment type="catalytic activity">
    <reaction evidence="7">
        <text>Endonucleolytic cleavage to 5'-phosphooligonucleotide end-products.</text>
        <dbReference type="EC" id="3.1.21.2"/>
    </reaction>
</comment>
<dbReference type="SUPFAM" id="SSF51658">
    <property type="entry name" value="Xylose isomerase-like"/>
    <property type="match status" value="1"/>
</dbReference>
<keyword evidence="11" id="KW-1185">Reference proteome</keyword>
<comment type="cofactor">
    <cofactor evidence="7">
        <name>Zn(2+)</name>
        <dbReference type="ChEBI" id="CHEBI:29105"/>
    </cofactor>
    <text evidence="7">Binds 3 Zn(2+) ions.</text>
</comment>
<dbReference type="GO" id="GO:0006284">
    <property type="term" value="P:base-excision repair"/>
    <property type="evidence" value="ECO:0007669"/>
    <property type="project" value="TreeGrafter"/>
</dbReference>
<dbReference type="Proteomes" id="UP000198558">
    <property type="component" value="Unassembled WGS sequence"/>
</dbReference>
<organism evidence="10 11">
    <name type="scientific">Thomasclavelia cocleata</name>
    <dbReference type="NCBI Taxonomy" id="69824"/>
    <lineage>
        <taxon>Bacteria</taxon>
        <taxon>Bacillati</taxon>
        <taxon>Bacillota</taxon>
        <taxon>Erysipelotrichia</taxon>
        <taxon>Erysipelotrichales</taxon>
        <taxon>Coprobacillaceae</taxon>
        <taxon>Thomasclavelia</taxon>
    </lineage>
</organism>
<reference evidence="11" key="1">
    <citation type="submission" date="2016-10" db="EMBL/GenBank/DDBJ databases">
        <authorList>
            <person name="Varghese N."/>
            <person name="Submissions S."/>
        </authorList>
    </citation>
    <scope>NUCLEOTIDE SEQUENCE [LARGE SCALE GENOMIC DNA]</scope>
    <source>
        <strain evidence="11">DSM 1551</strain>
    </source>
</reference>
<dbReference type="GO" id="GO:0003906">
    <property type="term" value="F:DNA-(apurinic or apyrimidinic site) endonuclease activity"/>
    <property type="evidence" value="ECO:0007669"/>
    <property type="project" value="TreeGrafter"/>
</dbReference>
<dbReference type="EMBL" id="FOIN01000006">
    <property type="protein sequence ID" value="SET31804.1"/>
    <property type="molecule type" value="Genomic_DNA"/>
</dbReference>
<dbReference type="RefSeq" id="WP_092352840.1">
    <property type="nucleotide sequence ID" value="NZ_BLMI01000258.1"/>
</dbReference>
<dbReference type="InterPro" id="IPR036237">
    <property type="entry name" value="Xyl_isomerase-like_sf"/>
</dbReference>
<feature type="binding site" evidence="7">
    <location>
        <position position="183"/>
    </location>
    <ligand>
        <name>Zn(2+)</name>
        <dbReference type="ChEBI" id="CHEBI:29105"/>
        <label>3</label>
    </ligand>
</feature>
<dbReference type="GO" id="GO:0008081">
    <property type="term" value="F:phosphoric diester hydrolase activity"/>
    <property type="evidence" value="ECO:0007669"/>
    <property type="project" value="TreeGrafter"/>
</dbReference>
<dbReference type="PROSITE" id="PS00731">
    <property type="entry name" value="AP_NUCLEASE_F2_3"/>
    <property type="match status" value="1"/>
</dbReference>
<dbReference type="HAMAP" id="MF_00152">
    <property type="entry name" value="Nfo"/>
    <property type="match status" value="1"/>
</dbReference>
<evidence type="ECO:0000256" key="6">
    <source>
        <dbReference type="ARBA" id="ARBA00023204"/>
    </source>
</evidence>
<dbReference type="InterPro" id="IPR018246">
    <property type="entry name" value="AP_endonuc_F2_Zn_BS"/>
</dbReference>
<dbReference type="PROSITE" id="PS00730">
    <property type="entry name" value="AP_NUCLEASE_F2_2"/>
    <property type="match status" value="1"/>
</dbReference>